<evidence type="ECO:0000256" key="4">
    <source>
        <dbReference type="ARBA" id="ARBA00022989"/>
    </source>
</evidence>
<evidence type="ECO:0000313" key="8">
    <source>
        <dbReference type="EMBL" id="GAA4953424.1"/>
    </source>
</evidence>
<protein>
    <recommendedName>
        <fullName evidence="6">SURF1-like protein</fullName>
    </recommendedName>
</protein>
<dbReference type="CDD" id="cd06662">
    <property type="entry name" value="SURF1"/>
    <property type="match status" value="1"/>
</dbReference>
<accession>A0ABP9GXK3</accession>
<feature type="transmembrane region" description="Helical" evidence="6">
    <location>
        <begin position="12"/>
        <end position="32"/>
    </location>
</feature>
<organism evidence="8 9">
    <name type="scientific">Yinghuangia aomiensis</name>
    <dbReference type="NCBI Taxonomy" id="676205"/>
    <lineage>
        <taxon>Bacteria</taxon>
        <taxon>Bacillati</taxon>
        <taxon>Actinomycetota</taxon>
        <taxon>Actinomycetes</taxon>
        <taxon>Kitasatosporales</taxon>
        <taxon>Streptomycetaceae</taxon>
        <taxon>Yinghuangia</taxon>
    </lineage>
</organism>
<dbReference type="PROSITE" id="PS50895">
    <property type="entry name" value="SURF1"/>
    <property type="match status" value="1"/>
</dbReference>
<dbReference type="PANTHER" id="PTHR23427:SF2">
    <property type="entry name" value="SURFEIT LOCUS PROTEIN 1"/>
    <property type="match status" value="1"/>
</dbReference>
<dbReference type="Proteomes" id="UP001500466">
    <property type="component" value="Unassembled WGS sequence"/>
</dbReference>
<proteinExistence type="inferred from homology"/>
<evidence type="ECO:0000313" key="9">
    <source>
        <dbReference type="Proteomes" id="UP001500466"/>
    </source>
</evidence>
<comment type="caution">
    <text evidence="8">The sequence shown here is derived from an EMBL/GenBank/DDBJ whole genome shotgun (WGS) entry which is preliminary data.</text>
</comment>
<keyword evidence="3 6" id="KW-0812">Transmembrane</keyword>
<keyword evidence="9" id="KW-1185">Reference proteome</keyword>
<evidence type="ECO:0000256" key="5">
    <source>
        <dbReference type="ARBA" id="ARBA00023136"/>
    </source>
</evidence>
<evidence type="ECO:0000256" key="7">
    <source>
        <dbReference type="SAM" id="MobiDB-lite"/>
    </source>
</evidence>
<dbReference type="InterPro" id="IPR045214">
    <property type="entry name" value="Surf1/Surf4"/>
</dbReference>
<comment type="similarity">
    <text evidence="2 6">Belongs to the SURF1 family.</text>
</comment>
<dbReference type="PANTHER" id="PTHR23427">
    <property type="entry name" value="SURFEIT LOCUS PROTEIN"/>
    <property type="match status" value="1"/>
</dbReference>
<dbReference type="EMBL" id="BAABHS010000004">
    <property type="protein sequence ID" value="GAA4953424.1"/>
    <property type="molecule type" value="Genomic_DNA"/>
</dbReference>
<evidence type="ECO:0000256" key="3">
    <source>
        <dbReference type="ARBA" id="ARBA00022692"/>
    </source>
</evidence>
<keyword evidence="5 6" id="KW-0472">Membrane</keyword>
<gene>
    <name evidence="8" type="ORF">GCM10023205_13430</name>
</gene>
<dbReference type="InterPro" id="IPR002994">
    <property type="entry name" value="Surf1/Shy1"/>
</dbReference>
<sequence>MYRFLLTPRWIALNLLVILLIPVMIKLGFWQYHRYEGKVERNDRLSANRDHAPVPLTDLFAVDRDLPSADQWRQATATGVYDTTHEVLVRQRTNDNVIGFYVVTPLVLPDNTALLVNRGWVRSTDDAAARPDVPPAPSGQVTVVVRARPTETYKRSGIHDRDGLPAGQVMRIESAKLGEQMPGYRVYGGYGQLVDETPKPAKQATLLGTPDPEDIGLNLAYAVQWWLFVVGMLFMWYKIVRREAAELEAELATLDADDAGGAAAAEPKAETAPVAQGS</sequence>
<dbReference type="Pfam" id="PF02104">
    <property type="entry name" value="SURF1"/>
    <property type="match status" value="1"/>
</dbReference>
<reference evidence="9" key="1">
    <citation type="journal article" date="2019" name="Int. J. Syst. Evol. Microbiol.">
        <title>The Global Catalogue of Microorganisms (GCM) 10K type strain sequencing project: providing services to taxonomists for standard genome sequencing and annotation.</title>
        <authorList>
            <consortium name="The Broad Institute Genomics Platform"/>
            <consortium name="The Broad Institute Genome Sequencing Center for Infectious Disease"/>
            <person name="Wu L."/>
            <person name="Ma J."/>
        </authorList>
    </citation>
    <scope>NUCLEOTIDE SEQUENCE [LARGE SCALE GENOMIC DNA]</scope>
    <source>
        <strain evidence="9">JCM 17986</strain>
    </source>
</reference>
<name>A0ABP9GXK3_9ACTN</name>
<evidence type="ECO:0000256" key="1">
    <source>
        <dbReference type="ARBA" id="ARBA00004370"/>
    </source>
</evidence>
<dbReference type="RefSeq" id="WP_345674360.1">
    <property type="nucleotide sequence ID" value="NZ_BAABHS010000004.1"/>
</dbReference>
<comment type="subcellular location">
    <subcellularLocation>
        <location evidence="6">Cell membrane</location>
        <topology evidence="6">Multi-pass membrane protein</topology>
    </subcellularLocation>
    <subcellularLocation>
        <location evidence="1">Membrane</location>
    </subcellularLocation>
</comment>
<feature type="region of interest" description="Disordered" evidence="7">
    <location>
        <begin position="259"/>
        <end position="278"/>
    </location>
</feature>
<evidence type="ECO:0000256" key="6">
    <source>
        <dbReference type="RuleBase" id="RU363076"/>
    </source>
</evidence>
<keyword evidence="4 6" id="KW-1133">Transmembrane helix</keyword>
<feature type="transmembrane region" description="Helical" evidence="6">
    <location>
        <begin position="219"/>
        <end position="237"/>
    </location>
</feature>
<evidence type="ECO:0000256" key="2">
    <source>
        <dbReference type="ARBA" id="ARBA00007165"/>
    </source>
</evidence>
<keyword evidence="6" id="KW-1003">Cell membrane</keyword>